<dbReference type="InParanoid" id="A0A371R7S9"/>
<keyword evidence="10" id="KW-1185">Reference proteome</keyword>
<accession>A0A371R7S9</accession>
<comment type="function">
    <text evidence="6">Methylates the ribose at the nucleotide 34 wobble position in the two leucyl isoacceptors tRNA(Leu)(CmAA) and tRNA(Leu)(cmnm5UmAA). Catalyzes the methyl transfer from S-adenosyl-L-methionine to the 2'-OH of the wobble nucleotide.</text>
</comment>
<dbReference type="PANTHER" id="PTHR42971:SF1">
    <property type="entry name" value="TRNA (CYTIDINE(34)-2'-O)-METHYLTRANSFERASE"/>
    <property type="match status" value="1"/>
</dbReference>
<dbReference type="HAMAP" id="MF_01885">
    <property type="entry name" value="tRNA_methyltr_TrmL"/>
    <property type="match status" value="1"/>
</dbReference>
<dbReference type="InterPro" id="IPR001537">
    <property type="entry name" value="SpoU_MeTrfase"/>
</dbReference>
<dbReference type="Pfam" id="PF00588">
    <property type="entry name" value="SpoU_methylase"/>
    <property type="match status" value="1"/>
</dbReference>
<dbReference type="InterPro" id="IPR029028">
    <property type="entry name" value="Alpha/beta_knot_MTases"/>
</dbReference>
<evidence type="ECO:0000256" key="2">
    <source>
        <dbReference type="ARBA" id="ARBA00022603"/>
    </source>
</evidence>
<keyword evidence="4 6" id="KW-0949">S-adenosyl-L-methionine</keyword>
<evidence type="ECO:0000256" key="4">
    <source>
        <dbReference type="ARBA" id="ARBA00022691"/>
    </source>
</evidence>
<evidence type="ECO:0000256" key="6">
    <source>
        <dbReference type="HAMAP-Rule" id="MF_01885"/>
    </source>
</evidence>
<keyword evidence="5 6" id="KW-0819">tRNA processing</keyword>
<reference evidence="9 10" key="1">
    <citation type="submission" date="2018-08" db="EMBL/GenBank/DDBJ databases">
        <title>Parvularcula sp. SM1705, isolated from surface water of the South Sea China.</title>
        <authorList>
            <person name="Sun L."/>
        </authorList>
    </citation>
    <scope>NUCLEOTIDE SEQUENCE [LARGE SCALE GENOMIC DNA]</scope>
    <source>
        <strain evidence="9 10">SM1705</strain>
    </source>
</reference>
<dbReference type="OrthoDB" id="9789043at2"/>
<dbReference type="InterPro" id="IPR016914">
    <property type="entry name" value="TrmL"/>
</dbReference>
<dbReference type="GO" id="GO:0141098">
    <property type="term" value="F:tRNA (cytidine(34)-2'-O)-methyltransferase activity"/>
    <property type="evidence" value="ECO:0007669"/>
    <property type="project" value="RHEA"/>
</dbReference>
<protein>
    <recommendedName>
        <fullName evidence="6">tRNA (cytidine(34)-2'-O)-methyltransferase</fullName>
        <ecNumber evidence="6">2.1.1.207</ecNumber>
    </recommendedName>
    <alternativeName>
        <fullName evidence="6">tRNA (cytidine/uridine-2'-O-)-methyltransferase TrmL</fullName>
    </alternativeName>
</protein>
<evidence type="ECO:0000256" key="5">
    <source>
        <dbReference type="ARBA" id="ARBA00022694"/>
    </source>
</evidence>
<dbReference type="Proteomes" id="UP000264589">
    <property type="component" value="Unassembled WGS sequence"/>
</dbReference>
<dbReference type="PIRSF" id="PIRSF029256">
    <property type="entry name" value="SpoU_TrmH_prd"/>
    <property type="match status" value="1"/>
</dbReference>
<dbReference type="FunCoup" id="A0A371R7S9">
    <property type="interactions" value="241"/>
</dbReference>
<feature type="domain" description="tRNA/rRNA methyltransferase SpoU type" evidence="8">
    <location>
        <begin position="6"/>
        <end position="142"/>
    </location>
</feature>
<name>A0A371R7S9_9PROT</name>
<dbReference type="PANTHER" id="PTHR42971">
    <property type="entry name" value="TRNA (CYTIDINE(34)-2'-O)-METHYLTRANSFERASE"/>
    <property type="match status" value="1"/>
</dbReference>
<evidence type="ECO:0000313" key="9">
    <source>
        <dbReference type="EMBL" id="RFB01489.1"/>
    </source>
</evidence>
<gene>
    <name evidence="6" type="primary">trmL</name>
    <name evidence="9" type="ORF">DX908_14475</name>
</gene>
<comment type="similarity">
    <text evidence="6">Belongs to the class IV-like SAM-binding methyltransferase superfamily. RNA methyltransferase TrmH family. TrmL subfamily.</text>
</comment>
<keyword evidence="3 6" id="KW-0808">Transferase</keyword>
<keyword evidence="2 6" id="KW-0489">Methyltransferase</keyword>
<feature type="binding site" evidence="6 7">
    <location>
        <position position="81"/>
    </location>
    <ligand>
        <name>S-adenosyl-L-methionine</name>
        <dbReference type="ChEBI" id="CHEBI:59789"/>
    </ligand>
</feature>
<dbReference type="SUPFAM" id="SSF75217">
    <property type="entry name" value="alpha/beta knot"/>
    <property type="match status" value="1"/>
</dbReference>
<dbReference type="GO" id="GO:0003723">
    <property type="term" value="F:RNA binding"/>
    <property type="evidence" value="ECO:0007669"/>
    <property type="project" value="InterPro"/>
</dbReference>
<dbReference type="GO" id="GO:0141102">
    <property type="term" value="F:tRNA (5-carboxymethylaminomethyluridine(34)-2'-O)-methyltransferase activity"/>
    <property type="evidence" value="ECO:0007669"/>
    <property type="project" value="RHEA"/>
</dbReference>
<evidence type="ECO:0000256" key="3">
    <source>
        <dbReference type="ARBA" id="ARBA00022679"/>
    </source>
</evidence>
<comment type="catalytic activity">
    <reaction evidence="6">
        <text>5-carboxymethylaminomethyluridine(34) in tRNA(Leu) + S-adenosyl-L-methionine = 5-carboxymethylaminomethyl-2'-O-methyluridine(34) in tRNA(Leu) + S-adenosyl-L-homocysteine + H(+)</text>
        <dbReference type="Rhea" id="RHEA:43088"/>
        <dbReference type="Rhea" id="RHEA-COMP:10333"/>
        <dbReference type="Rhea" id="RHEA-COMP:10334"/>
        <dbReference type="ChEBI" id="CHEBI:15378"/>
        <dbReference type="ChEBI" id="CHEBI:57856"/>
        <dbReference type="ChEBI" id="CHEBI:59789"/>
        <dbReference type="ChEBI" id="CHEBI:74508"/>
        <dbReference type="ChEBI" id="CHEBI:74511"/>
        <dbReference type="EC" id="2.1.1.207"/>
    </reaction>
</comment>
<evidence type="ECO:0000313" key="10">
    <source>
        <dbReference type="Proteomes" id="UP000264589"/>
    </source>
</evidence>
<feature type="binding site" evidence="6 7">
    <location>
        <position position="123"/>
    </location>
    <ligand>
        <name>S-adenosyl-L-methionine</name>
        <dbReference type="ChEBI" id="CHEBI:59789"/>
    </ligand>
</feature>
<evidence type="ECO:0000259" key="8">
    <source>
        <dbReference type="Pfam" id="PF00588"/>
    </source>
</evidence>
<evidence type="ECO:0000256" key="1">
    <source>
        <dbReference type="ARBA" id="ARBA00022490"/>
    </source>
</evidence>
<keyword evidence="1 6" id="KW-0963">Cytoplasm</keyword>
<comment type="catalytic activity">
    <reaction evidence="6">
        <text>cytidine(34) in tRNA + S-adenosyl-L-methionine = 2'-O-methylcytidine(34) in tRNA + S-adenosyl-L-homocysteine + H(+)</text>
        <dbReference type="Rhea" id="RHEA:43084"/>
        <dbReference type="Rhea" id="RHEA-COMP:10331"/>
        <dbReference type="Rhea" id="RHEA-COMP:10332"/>
        <dbReference type="ChEBI" id="CHEBI:15378"/>
        <dbReference type="ChEBI" id="CHEBI:57856"/>
        <dbReference type="ChEBI" id="CHEBI:59789"/>
        <dbReference type="ChEBI" id="CHEBI:74495"/>
        <dbReference type="ChEBI" id="CHEBI:82748"/>
        <dbReference type="EC" id="2.1.1.207"/>
    </reaction>
</comment>
<dbReference type="InterPro" id="IPR029026">
    <property type="entry name" value="tRNA_m1G_MTases_N"/>
</dbReference>
<dbReference type="EC" id="2.1.1.207" evidence="6"/>
<comment type="subunit">
    <text evidence="6">Homodimer.</text>
</comment>
<feature type="binding site" evidence="6 7">
    <location>
        <position position="103"/>
    </location>
    <ligand>
        <name>S-adenosyl-L-methionine</name>
        <dbReference type="ChEBI" id="CHEBI:59789"/>
    </ligand>
</feature>
<feature type="binding site" evidence="6 7">
    <location>
        <position position="131"/>
    </location>
    <ligand>
        <name>S-adenosyl-L-methionine</name>
        <dbReference type="ChEBI" id="CHEBI:59789"/>
    </ligand>
</feature>
<dbReference type="GO" id="GO:0002130">
    <property type="term" value="P:wobble position ribose methylation"/>
    <property type="evidence" value="ECO:0007669"/>
    <property type="project" value="TreeGrafter"/>
</dbReference>
<proteinExistence type="inferred from homology"/>
<comment type="subcellular location">
    <subcellularLocation>
        <location evidence="6">Cytoplasm</location>
    </subcellularLocation>
</comment>
<organism evidence="9 10">
    <name type="scientific">Parvularcula marina</name>
    <dbReference type="NCBI Taxonomy" id="2292771"/>
    <lineage>
        <taxon>Bacteria</taxon>
        <taxon>Pseudomonadati</taxon>
        <taxon>Pseudomonadota</taxon>
        <taxon>Alphaproteobacteria</taxon>
        <taxon>Parvularculales</taxon>
        <taxon>Parvularculaceae</taxon>
        <taxon>Parvularcula</taxon>
    </lineage>
</organism>
<evidence type="ECO:0000256" key="7">
    <source>
        <dbReference type="PIRSR" id="PIRSR029256-1"/>
    </source>
</evidence>
<dbReference type="GO" id="GO:0005737">
    <property type="term" value="C:cytoplasm"/>
    <property type="evidence" value="ECO:0007669"/>
    <property type="project" value="UniProtKB-SubCell"/>
</dbReference>
<sequence length="152" mass="16595">MAGVMLHLALFQPEIAANVGAAIRAAACFGAELHVIEPCGFPWKTRDIERVSLDYGALAPPHRHADWRAFREGVPGRIILMTTKAETAYHEHDWQRGDILLLGQESAGVPEDIHNEADIRLRIPLAPGARSLNMAMAGAIGMAEARRQIGWG</sequence>
<comment type="caution">
    <text evidence="9">The sequence shown here is derived from an EMBL/GenBank/DDBJ whole genome shotgun (WGS) entry which is preliminary data.</text>
</comment>
<dbReference type="AlphaFoldDB" id="A0A371R7S9"/>
<dbReference type="EMBL" id="QUQO01000002">
    <property type="protein sequence ID" value="RFB01489.1"/>
    <property type="molecule type" value="Genomic_DNA"/>
</dbReference>
<dbReference type="Gene3D" id="3.40.1280.10">
    <property type="match status" value="1"/>
</dbReference>